<dbReference type="RefSeq" id="WP_007551665.1">
    <property type="nucleotide sequence ID" value="NZ_AFPU01000001.1"/>
</dbReference>
<dbReference type="OrthoDB" id="38899at2157"/>
<feature type="domain" description="FAD/NAD(P)-binding" evidence="1">
    <location>
        <begin position="190"/>
        <end position="295"/>
    </location>
</feature>
<evidence type="ECO:0000313" key="3">
    <source>
        <dbReference type="Proteomes" id="UP000004440"/>
    </source>
</evidence>
<dbReference type="SUPFAM" id="SSF51905">
    <property type="entry name" value="FAD/NAD(P)-binding domain"/>
    <property type="match status" value="2"/>
</dbReference>
<dbReference type="EMBL" id="AFPU01000001">
    <property type="protein sequence ID" value="EGP94634.1"/>
    <property type="molecule type" value="Genomic_DNA"/>
</dbReference>
<protein>
    <submittedName>
        <fullName evidence="2">FAD-dependent pyridine nucleotide-disulfide oxidoreductase</fullName>
    </submittedName>
</protein>
<gene>
    <name evidence="2" type="ORF">MY1_1890</name>
</gene>
<evidence type="ECO:0000259" key="1">
    <source>
        <dbReference type="Pfam" id="PF07992"/>
    </source>
</evidence>
<dbReference type="InterPro" id="IPR036188">
    <property type="entry name" value="FAD/NAD-bd_sf"/>
</dbReference>
<keyword evidence="3" id="KW-1185">Reference proteome</keyword>
<dbReference type="GO" id="GO:0016491">
    <property type="term" value="F:oxidoreductase activity"/>
    <property type="evidence" value="ECO:0007669"/>
    <property type="project" value="InterPro"/>
</dbReference>
<dbReference type="Pfam" id="PF07992">
    <property type="entry name" value="Pyr_redox_2"/>
    <property type="match status" value="2"/>
</dbReference>
<dbReference type="PANTHER" id="PTHR43755">
    <property type="match status" value="1"/>
</dbReference>
<evidence type="ECO:0000313" key="2">
    <source>
        <dbReference type="EMBL" id="EGP94634.1"/>
    </source>
</evidence>
<dbReference type="AlphaFoldDB" id="F9CUK0"/>
<proteinExistence type="predicted"/>
<comment type="caution">
    <text evidence="2">The sequence shown here is derived from an EMBL/GenBank/DDBJ whole genome shotgun (WGS) entry which is preliminary data.</text>
</comment>
<name>F9CUK0_9ARCH</name>
<dbReference type="PATRIC" id="fig|1001994.6.peg.1860"/>
<dbReference type="PANTHER" id="PTHR43755:SF1">
    <property type="entry name" value="FAD-DEPENDENT PYRIDINE NUCLEOTIDE-DISULPHIDE OXIDOREDUCTASE"/>
    <property type="match status" value="1"/>
</dbReference>
<dbReference type="STRING" id="1001994.MY1_1890"/>
<dbReference type="InterPro" id="IPR023753">
    <property type="entry name" value="FAD/NAD-binding_dom"/>
</dbReference>
<dbReference type="InterPro" id="IPR052541">
    <property type="entry name" value="SQRD"/>
</dbReference>
<organism evidence="2 3">
    <name type="scientific">Nitrosarchaeum koreense MY1</name>
    <dbReference type="NCBI Taxonomy" id="1001994"/>
    <lineage>
        <taxon>Archaea</taxon>
        <taxon>Nitrososphaerota</taxon>
        <taxon>Nitrososphaeria</taxon>
        <taxon>Nitrosopumilales</taxon>
        <taxon>Nitrosopumilaceae</taxon>
        <taxon>Nitrosarchaeum</taxon>
    </lineage>
</organism>
<accession>F9CUK0</accession>
<dbReference type="Gene3D" id="3.50.50.60">
    <property type="entry name" value="FAD/NAD(P)-binding domain"/>
    <property type="match status" value="2"/>
</dbReference>
<dbReference type="PRINTS" id="PR00368">
    <property type="entry name" value="FADPNR"/>
</dbReference>
<dbReference type="Proteomes" id="UP000004440">
    <property type="component" value="Unassembled WGS sequence"/>
</dbReference>
<feature type="domain" description="FAD/NAD(P)-binding" evidence="1">
    <location>
        <begin position="6"/>
        <end position="138"/>
    </location>
</feature>
<sequence>MTSIPHILILGGGFGGLAAANEIRNNLTSSQVKITVIDKKDWFMVGFAKLWIIKGIRTFENSIGSLNQLIKKEINFLKEEIIQIDLQNKQIKTTTKTLSYDFLIIAMGAVLAPEKIPGLSENGMNLYDHNQLTEIHKKIKNMRSGNIAISIMGMPYKCPPAPFEASLLIDSMLRDAGVRESIQIHFYSPAPITLPAAGPEISKKILSLINSENIIFHDSCKIKSVEKNKLIFQNGEEANFDLLLAVPPHVAPKVIYESGLAKEGGFIPINRDCKTPFENVYAVGDVTTLTVIDTMTVPKAGVFAEGEAITVAQNIISNIQSKNGLLLFDGKGGCFLESGRDTASIIEVDMFTESKPTTKLTESTAKHLDEKLQFEKERLSKWL</sequence>
<reference evidence="2 3" key="1">
    <citation type="journal article" date="2011" name="J. Bacteriol.">
        <title>Genome Sequence of an Ammonia-Oxidizing Soil Archaeon, "Candidatus Nitrosoarchaeum koreensis" MY1.</title>
        <authorList>
            <person name="Kim B.K."/>
            <person name="Jung M.Y."/>
            <person name="Yu D.S."/>
            <person name="Park S.J."/>
            <person name="Oh T.K."/>
            <person name="Rhee S.K."/>
            <person name="Kim J.F."/>
        </authorList>
    </citation>
    <scope>NUCLEOTIDE SEQUENCE [LARGE SCALE GENOMIC DNA]</scope>
    <source>
        <strain evidence="2 3">MY1</strain>
    </source>
</reference>